<organism evidence="7 8">
    <name type="scientific">Pseudonocardia ammonioxydans</name>
    <dbReference type="NCBI Taxonomy" id="260086"/>
    <lineage>
        <taxon>Bacteria</taxon>
        <taxon>Bacillati</taxon>
        <taxon>Actinomycetota</taxon>
        <taxon>Actinomycetes</taxon>
        <taxon>Pseudonocardiales</taxon>
        <taxon>Pseudonocardiaceae</taxon>
        <taxon>Pseudonocardia</taxon>
    </lineage>
</organism>
<dbReference type="CDD" id="cd08964">
    <property type="entry name" value="L-asparaginase_II"/>
    <property type="match status" value="1"/>
</dbReference>
<dbReference type="PANTHER" id="PTHR11707:SF28">
    <property type="entry name" value="60 KDA LYSOPHOSPHOLIPASE"/>
    <property type="match status" value="1"/>
</dbReference>
<dbReference type="InterPro" id="IPR027473">
    <property type="entry name" value="L-asparaginase_C"/>
</dbReference>
<proteinExistence type="inferred from homology"/>
<evidence type="ECO:0000313" key="7">
    <source>
        <dbReference type="EMBL" id="SFO17464.1"/>
    </source>
</evidence>
<dbReference type="Gene3D" id="3.40.50.40">
    <property type="match status" value="1"/>
</dbReference>
<protein>
    <submittedName>
        <fullName evidence="7">L-asparaginase</fullName>
    </submittedName>
</protein>
<dbReference type="GO" id="GO:0006528">
    <property type="term" value="P:asparagine metabolic process"/>
    <property type="evidence" value="ECO:0007669"/>
    <property type="project" value="InterPro"/>
</dbReference>
<dbReference type="InterPro" id="IPR004550">
    <property type="entry name" value="AsnASE_II"/>
</dbReference>
<evidence type="ECO:0000259" key="6">
    <source>
        <dbReference type="Pfam" id="PF17763"/>
    </source>
</evidence>
<feature type="domain" description="L-asparaginase N-terminal" evidence="5">
    <location>
        <begin position="7"/>
        <end position="192"/>
    </location>
</feature>
<dbReference type="PRINTS" id="PR00139">
    <property type="entry name" value="ASNGLNASE"/>
</dbReference>
<feature type="domain" description="Asparaginase/glutaminase C-terminal" evidence="6">
    <location>
        <begin position="215"/>
        <end position="325"/>
    </location>
</feature>
<dbReference type="PIRSF" id="PIRSF500176">
    <property type="entry name" value="L_ASNase"/>
    <property type="match status" value="1"/>
</dbReference>
<evidence type="ECO:0000256" key="2">
    <source>
        <dbReference type="ARBA" id="ARBA00022801"/>
    </source>
</evidence>
<name>A0A1I5F131_PSUAM</name>
<dbReference type="InterPro" id="IPR006034">
    <property type="entry name" value="Asparaginase/glutaminase-like"/>
</dbReference>
<evidence type="ECO:0000256" key="1">
    <source>
        <dbReference type="ARBA" id="ARBA00010518"/>
    </source>
</evidence>
<dbReference type="GO" id="GO:0004067">
    <property type="term" value="F:asparaginase activity"/>
    <property type="evidence" value="ECO:0007669"/>
    <property type="project" value="UniProtKB-UniRule"/>
</dbReference>
<dbReference type="PANTHER" id="PTHR11707">
    <property type="entry name" value="L-ASPARAGINASE"/>
    <property type="match status" value="1"/>
</dbReference>
<dbReference type="Pfam" id="PF17763">
    <property type="entry name" value="Asparaginase_C"/>
    <property type="match status" value="1"/>
</dbReference>
<accession>A0A1I5F131</accession>
<dbReference type="PIRSF" id="PIRSF001220">
    <property type="entry name" value="L-ASNase_gatD"/>
    <property type="match status" value="1"/>
</dbReference>
<dbReference type="InterPro" id="IPR040919">
    <property type="entry name" value="Asparaginase_C"/>
</dbReference>
<dbReference type="SUPFAM" id="SSF53774">
    <property type="entry name" value="Glutaminase/Asparaginase"/>
    <property type="match status" value="1"/>
</dbReference>
<dbReference type="AlphaFoldDB" id="A0A1I5F131"/>
<feature type="binding site" evidence="4">
    <location>
        <position position="60"/>
    </location>
    <ligand>
        <name>substrate</name>
    </ligand>
</feature>
<dbReference type="SFLD" id="SFLDS00057">
    <property type="entry name" value="Glutaminase/Asparaginase"/>
    <property type="match status" value="1"/>
</dbReference>
<dbReference type="SMART" id="SM00870">
    <property type="entry name" value="Asparaginase"/>
    <property type="match status" value="1"/>
</dbReference>
<dbReference type="InterPro" id="IPR027474">
    <property type="entry name" value="L-asparaginase_N"/>
</dbReference>
<dbReference type="STRING" id="260086.SAMN05216207_103438"/>
<reference evidence="7 8" key="1">
    <citation type="submission" date="2016-10" db="EMBL/GenBank/DDBJ databases">
        <authorList>
            <person name="de Groot N.N."/>
        </authorList>
    </citation>
    <scope>NUCLEOTIDE SEQUENCE [LARGE SCALE GENOMIC DNA]</scope>
    <source>
        <strain evidence="7 8">CGMCC 4.1877</strain>
    </source>
</reference>
<dbReference type="EMBL" id="FOUY01000034">
    <property type="protein sequence ID" value="SFO17464.1"/>
    <property type="molecule type" value="Genomic_DNA"/>
</dbReference>
<dbReference type="Pfam" id="PF00710">
    <property type="entry name" value="Asparaginase"/>
    <property type="match status" value="1"/>
</dbReference>
<dbReference type="FunFam" id="3.40.50.1170:FF:000001">
    <property type="entry name" value="L-asparaginase 2"/>
    <property type="match status" value="1"/>
</dbReference>
<dbReference type="OrthoDB" id="9788068at2"/>
<keyword evidence="8" id="KW-1185">Reference proteome</keyword>
<dbReference type="InterPro" id="IPR036152">
    <property type="entry name" value="Asp/glu_Ase-like_sf"/>
</dbReference>
<keyword evidence="2" id="KW-0378">Hydrolase</keyword>
<dbReference type="Proteomes" id="UP000199614">
    <property type="component" value="Unassembled WGS sequence"/>
</dbReference>
<dbReference type="Gene3D" id="3.40.50.1170">
    <property type="entry name" value="L-asparaginase, N-terminal domain"/>
    <property type="match status" value="1"/>
</dbReference>
<evidence type="ECO:0000259" key="5">
    <source>
        <dbReference type="Pfam" id="PF00710"/>
    </source>
</evidence>
<feature type="binding site" evidence="4">
    <location>
        <begin position="91"/>
        <end position="92"/>
    </location>
    <ligand>
        <name>substrate</name>
    </ligand>
</feature>
<gene>
    <name evidence="7" type="ORF">SAMN05216207_103438</name>
</gene>
<evidence type="ECO:0000256" key="4">
    <source>
        <dbReference type="PIRSR" id="PIRSR001220-2"/>
    </source>
</evidence>
<dbReference type="RefSeq" id="WP_093351038.1">
    <property type="nucleotide sequence ID" value="NZ_FOUY01000034.1"/>
</dbReference>
<evidence type="ECO:0000256" key="3">
    <source>
        <dbReference type="PIRSR" id="PIRSR001220-1"/>
    </source>
</evidence>
<feature type="active site" description="O-isoaspartyl threonine intermediate" evidence="3">
    <location>
        <position position="16"/>
    </location>
</feature>
<evidence type="ECO:0000313" key="8">
    <source>
        <dbReference type="Proteomes" id="UP000199614"/>
    </source>
</evidence>
<dbReference type="InterPro" id="IPR037152">
    <property type="entry name" value="L-asparaginase_N_sf"/>
</dbReference>
<sequence length="331" mass="34495">MSDRLPRVLVVTLGGTIASVPDPAGHDAVPRLGPDELIASVPGAEHVATLRTESFRQFPSGDLSVADVVALARLIHRRAPEIDGVVVTQGTDTLEETSYLLELLLDRDAPPVVLTGAMRNAGLAGADGPGNLLAALRVAASPEARGAGPLVVFADEIHLPRFVRKQHSSRVHGFGSANAGPVGWVVEGRVRIPLLPRRREPVCSPDSVPAELPAVGIIRVGLGSGPVLPEHVTGFAGLVVEAFGGGHVPSPIVGSLAAVAEHIPVVMASRTGAGEVYESTYAFPGSERDLLEHGLISAVALDGIKARLQLILLLASGADRDRIRARYESAV</sequence>
<dbReference type="PROSITE" id="PS51732">
    <property type="entry name" value="ASN_GLN_ASE_3"/>
    <property type="match status" value="1"/>
</dbReference>
<comment type="similarity">
    <text evidence="1">Belongs to the asparaginase 1 family.</text>
</comment>